<name>A0A0A0IL80_CLOBO</name>
<evidence type="ECO:0000313" key="1">
    <source>
        <dbReference type="EMBL" id="KGN00321.1"/>
    </source>
</evidence>
<comment type="caution">
    <text evidence="1">The sequence shown here is derived from an EMBL/GenBank/DDBJ whole genome shotgun (WGS) entry which is preliminary data.</text>
</comment>
<accession>A0A0A0IL80</accession>
<dbReference type="AlphaFoldDB" id="A0A0A0IL80"/>
<dbReference type="EMBL" id="JDRY01000022">
    <property type="protein sequence ID" value="KGN00321.1"/>
    <property type="molecule type" value="Genomic_DNA"/>
</dbReference>
<gene>
    <name evidence="1" type="ORF">Z955_03830</name>
</gene>
<organism evidence="1 2">
    <name type="scientific">Clostridium botulinum C/D str. DC5</name>
    <dbReference type="NCBI Taxonomy" id="1443128"/>
    <lineage>
        <taxon>Bacteria</taxon>
        <taxon>Bacillati</taxon>
        <taxon>Bacillota</taxon>
        <taxon>Clostridia</taxon>
        <taxon>Eubacteriales</taxon>
        <taxon>Clostridiaceae</taxon>
        <taxon>Clostridium</taxon>
    </lineage>
</organism>
<dbReference type="Proteomes" id="UP000030014">
    <property type="component" value="Unassembled WGS sequence"/>
</dbReference>
<reference evidence="1 2" key="1">
    <citation type="submission" date="2014-01" db="EMBL/GenBank/DDBJ databases">
        <title>Plasmidome dynamics in the species complex Clostridium novyi sensu lato converts strains of independent lineages into distinctly different pathogens.</title>
        <authorList>
            <person name="Skarin H."/>
            <person name="Segerman B."/>
        </authorList>
    </citation>
    <scope>NUCLEOTIDE SEQUENCE [LARGE SCALE GENOMIC DNA]</scope>
    <source>
        <strain evidence="1 2">DC5</strain>
    </source>
</reference>
<evidence type="ECO:0000313" key="2">
    <source>
        <dbReference type="Proteomes" id="UP000030014"/>
    </source>
</evidence>
<proteinExistence type="predicted"/>
<sequence length="115" mass="13756">MNYEKSEFSYDIIKDEVLYTLDRNLNKYKLPINQSIAYYMNESEGTFEENELERVLTYVVLGIFIKQYSYNDEQLINKVISSIKTLESNEYNNLFHDGDKELIDNDIKVIKEYLK</sequence>
<protein>
    <submittedName>
        <fullName evidence="1">Uncharacterized protein</fullName>
    </submittedName>
</protein>
<dbReference type="RefSeq" id="WP_039259227.1">
    <property type="nucleotide sequence ID" value="NZ_JDRY01000022.1"/>
</dbReference>